<dbReference type="Proteomes" id="UP000234211">
    <property type="component" value="Unassembled WGS sequence"/>
</dbReference>
<dbReference type="RefSeq" id="WP_101917459.1">
    <property type="nucleotide sequence ID" value="NZ_OENF01000034.1"/>
</dbReference>
<dbReference type="OrthoDB" id="1151181at2"/>
<evidence type="ECO:0000313" key="1">
    <source>
        <dbReference type="EMBL" id="SOS74901.1"/>
    </source>
</evidence>
<protein>
    <submittedName>
        <fullName evidence="1">Uncharacterized protein</fullName>
    </submittedName>
</protein>
<evidence type="ECO:0000313" key="2">
    <source>
        <dbReference type="Proteomes" id="UP000234211"/>
    </source>
</evidence>
<sequence length="154" mass="17406">MEEFVRAINSVSKKYLKTSIGKVTEITETTCTVEREHLSELLDVRLNAVVGDFESSFIVYPKINSEVLVVEIENNPQETAIIKYTEIDRVTIQIDEFEVDCNKQGLSVGNKGESFKTIVNDLIDELNKILVIQGNTINVPAMNAIKKRFNKVLK</sequence>
<reference evidence="2" key="1">
    <citation type="submission" date="2017-11" db="EMBL/GenBank/DDBJ databases">
        <authorList>
            <person name="Duchaud E."/>
        </authorList>
    </citation>
    <scope>NUCLEOTIDE SEQUENCE [LARGE SCALE GENOMIC DNA]</scope>
    <source>
        <strain evidence="2">Tenacibaculum sp. TNO020</strain>
    </source>
</reference>
<dbReference type="AlphaFoldDB" id="A0A2H1YHN5"/>
<gene>
    <name evidence="1" type="ORF">TNO020_40120</name>
</gene>
<keyword evidence="2" id="KW-1185">Reference proteome</keyword>
<proteinExistence type="predicted"/>
<name>A0A2H1YHN5_9FLAO</name>
<accession>A0A2H1YHN5</accession>
<dbReference type="EMBL" id="OENF01000034">
    <property type="protein sequence ID" value="SOS74901.1"/>
    <property type="molecule type" value="Genomic_DNA"/>
</dbReference>
<organism evidence="1 2">
    <name type="scientific">Tenacibaculum piscium</name>
    <dbReference type="NCBI Taxonomy" id="1458515"/>
    <lineage>
        <taxon>Bacteria</taxon>
        <taxon>Pseudomonadati</taxon>
        <taxon>Bacteroidota</taxon>
        <taxon>Flavobacteriia</taxon>
        <taxon>Flavobacteriales</taxon>
        <taxon>Flavobacteriaceae</taxon>
        <taxon>Tenacibaculum</taxon>
    </lineage>
</organism>